<feature type="domain" description="HTH araC/xylS-type" evidence="3">
    <location>
        <begin position="215"/>
        <end position="313"/>
    </location>
</feature>
<dbReference type="PANTHER" id="PTHR43130:SF3">
    <property type="entry name" value="HTH-TYPE TRANSCRIPTIONAL REGULATOR RV1931C"/>
    <property type="match status" value="1"/>
</dbReference>
<keyword evidence="2" id="KW-0804">Transcription</keyword>
<gene>
    <name evidence="4" type="ORF">GCM10007977_027800</name>
</gene>
<sequence>MDSVQDVLIVVFDGVQSLDVTGPLEVFAGANVGVPGSYRTRIGSVGKRAVVTSSGLTVLPDVDLAEVTHADLIVIPGGAGTRHGQDDVARWLRERAGTARRIMAVCTGAFILGDAGLLDGRQATTHWDHCAALARQHRTTRVDPEPIFVRDGNIATSAGVTAGIDLALALVEEDLGRRTALQIARHLVMFLKRPGGQRQFSVQLRAQLAERDPVREIQQYIMEHPDADLTMKALADRARLSERQFSRSFTKEVGVPPGRYVDQARLEAARRRLEDTRDGIEQVARACGYGTPEAMRRAFVKELGVAPLDYRERFRCAS</sequence>
<dbReference type="InterPro" id="IPR002818">
    <property type="entry name" value="DJ-1/PfpI"/>
</dbReference>
<dbReference type="PROSITE" id="PS01124">
    <property type="entry name" value="HTH_ARAC_FAMILY_2"/>
    <property type="match status" value="1"/>
</dbReference>
<dbReference type="InterPro" id="IPR018060">
    <property type="entry name" value="HTH_AraC"/>
</dbReference>
<dbReference type="Pfam" id="PF12833">
    <property type="entry name" value="HTH_18"/>
    <property type="match status" value="1"/>
</dbReference>
<name>A0A917WSG9_9ACTN</name>
<dbReference type="Proteomes" id="UP000642070">
    <property type="component" value="Unassembled WGS sequence"/>
</dbReference>
<dbReference type="CDD" id="cd03137">
    <property type="entry name" value="GATase1_AraC_1"/>
    <property type="match status" value="1"/>
</dbReference>
<dbReference type="InterPro" id="IPR009057">
    <property type="entry name" value="Homeodomain-like_sf"/>
</dbReference>
<accession>A0A917WSG9</accession>
<evidence type="ECO:0000256" key="1">
    <source>
        <dbReference type="ARBA" id="ARBA00023015"/>
    </source>
</evidence>
<dbReference type="SMART" id="SM00342">
    <property type="entry name" value="HTH_ARAC"/>
    <property type="match status" value="1"/>
</dbReference>
<evidence type="ECO:0000313" key="4">
    <source>
        <dbReference type="EMBL" id="GGM25097.1"/>
    </source>
</evidence>
<keyword evidence="1" id="KW-0805">Transcription regulation</keyword>
<dbReference type="InterPro" id="IPR052158">
    <property type="entry name" value="INH-QAR"/>
</dbReference>
<keyword evidence="5" id="KW-1185">Reference proteome</keyword>
<reference evidence="4" key="2">
    <citation type="submission" date="2020-09" db="EMBL/GenBank/DDBJ databases">
        <authorList>
            <person name="Sun Q."/>
            <person name="Ohkuma M."/>
        </authorList>
    </citation>
    <scope>NUCLEOTIDE SEQUENCE</scope>
    <source>
        <strain evidence="4">JCM 19831</strain>
    </source>
</reference>
<dbReference type="PANTHER" id="PTHR43130">
    <property type="entry name" value="ARAC-FAMILY TRANSCRIPTIONAL REGULATOR"/>
    <property type="match status" value="1"/>
</dbReference>
<dbReference type="Pfam" id="PF01965">
    <property type="entry name" value="DJ-1_PfpI"/>
    <property type="match status" value="1"/>
</dbReference>
<dbReference type="GO" id="GO:0003700">
    <property type="term" value="F:DNA-binding transcription factor activity"/>
    <property type="evidence" value="ECO:0007669"/>
    <property type="project" value="InterPro"/>
</dbReference>
<evidence type="ECO:0000313" key="5">
    <source>
        <dbReference type="Proteomes" id="UP000642070"/>
    </source>
</evidence>
<dbReference type="Gene3D" id="3.40.50.880">
    <property type="match status" value="1"/>
</dbReference>
<protein>
    <submittedName>
        <fullName evidence="4">Transcriptional regulator</fullName>
    </submittedName>
</protein>
<dbReference type="GO" id="GO:0043565">
    <property type="term" value="F:sequence-specific DNA binding"/>
    <property type="evidence" value="ECO:0007669"/>
    <property type="project" value="InterPro"/>
</dbReference>
<dbReference type="SUPFAM" id="SSF46689">
    <property type="entry name" value="Homeodomain-like"/>
    <property type="match status" value="2"/>
</dbReference>
<dbReference type="EMBL" id="BMPI01000011">
    <property type="protein sequence ID" value="GGM25097.1"/>
    <property type="molecule type" value="Genomic_DNA"/>
</dbReference>
<evidence type="ECO:0000259" key="3">
    <source>
        <dbReference type="PROSITE" id="PS01124"/>
    </source>
</evidence>
<organism evidence="4 5">
    <name type="scientific">Dactylosporangium sucinum</name>
    <dbReference type="NCBI Taxonomy" id="1424081"/>
    <lineage>
        <taxon>Bacteria</taxon>
        <taxon>Bacillati</taxon>
        <taxon>Actinomycetota</taxon>
        <taxon>Actinomycetes</taxon>
        <taxon>Micromonosporales</taxon>
        <taxon>Micromonosporaceae</taxon>
        <taxon>Dactylosporangium</taxon>
    </lineage>
</organism>
<proteinExistence type="predicted"/>
<dbReference type="Gene3D" id="1.10.10.60">
    <property type="entry name" value="Homeodomain-like"/>
    <property type="match status" value="1"/>
</dbReference>
<evidence type="ECO:0000256" key="2">
    <source>
        <dbReference type="ARBA" id="ARBA00023163"/>
    </source>
</evidence>
<comment type="caution">
    <text evidence="4">The sequence shown here is derived from an EMBL/GenBank/DDBJ whole genome shotgun (WGS) entry which is preliminary data.</text>
</comment>
<dbReference type="SUPFAM" id="SSF52317">
    <property type="entry name" value="Class I glutamine amidotransferase-like"/>
    <property type="match status" value="1"/>
</dbReference>
<dbReference type="AlphaFoldDB" id="A0A917WSG9"/>
<reference evidence="4" key="1">
    <citation type="journal article" date="2014" name="Int. J. Syst. Evol. Microbiol.">
        <title>Complete genome sequence of Corynebacterium casei LMG S-19264T (=DSM 44701T), isolated from a smear-ripened cheese.</title>
        <authorList>
            <consortium name="US DOE Joint Genome Institute (JGI-PGF)"/>
            <person name="Walter F."/>
            <person name="Albersmeier A."/>
            <person name="Kalinowski J."/>
            <person name="Ruckert C."/>
        </authorList>
    </citation>
    <scope>NUCLEOTIDE SEQUENCE</scope>
    <source>
        <strain evidence="4">JCM 19831</strain>
    </source>
</reference>
<dbReference type="InterPro" id="IPR029062">
    <property type="entry name" value="Class_I_gatase-like"/>
</dbReference>